<protein>
    <submittedName>
        <fullName evidence="2">Uncharacterized protein</fullName>
    </submittedName>
</protein>
<organism evidence="2">
    <name type="scientific">Thermosporothrix sp. COM3</name>
    <dbReference type="NCBI Taxonomy" id="2490863"/>
    <lineage>
        <taxon>Bacteria</taxon>
        <taxon>Bacillati</taxon>
        <taxon>Chloroflexota</taxon>
        <taxon>Ktedonobacteria</taxon>
        <taxon>Ktedonobacterales</taxon>
        <taxon>Thermosporotrichaceae</taxon>
        <taxon>Thermosporothrix</taxon>
    </lineage>
</organism>
<reference evidence="2" key="1">
    <citation type="submission" date="2018-12" db="EMBL/GenBank/DDBJ databases">
        <title>Novel natural products biosynthetic potential of the class Ktedonobacteria.</title>
        <authorList>
            <person name="Zheng Y."/>
            <person name="Saitou A."/>
            <person name="Wang C.M."/>
            <person name="Toyoda A."/>
            <person name="Minakuchi Y."/>
            <person name="Sekiguchi Y."/>
            <person name="Ueda K."/>
            <person name="Takano H."/>
            <person name="Sakai Y."/>
            <person name="Yokota A."/>
            <person name="Yabe S."/>
        </authorList>
    </citation>
    <scope>NUCLEOTIDE SEQUENCE</scope>
    <source>
        <strain evidence="2">COM3</strain>
    </source>
</reference>
<dbReference type="AlphaFoldDB" id="A0A455SP53"/>
<dbReference type="EMBL" id="AP019376">
    <property type="protein sequence ID" value="BBH90232.1"/>
    <property type="molecule type" value="Genomic_DNA"/>
</dbReference>
<gene>
    <name evidence="1" type="ORF">KTC_48530</name>
    <name evidence="2" type="ORF">KTC_49180</name>
    <name evidence="3" type="ORF">KTC_49830</name>
</gene>
<accession>A0A455SP53</accession>
<sequence>MNDVIYETVDHSDEEYEFIYFSDGSVGIVDIKKVCTFVLSSSEVENLRQFLNERCKN</sequence>
<dbReference type="EMBL" id="AP019376">
    <property type="protein sequence ID" value="BBH90167.1"/>
    <property type="molecule type" value="Genomic_DNA"/>
</dbReference>
<proteinExistence type="predicted"/>
<evidence type="ECO:0000313" key="1">
    <source>
        <dbReference type="EMBL" id="BBH90102.1"/>
    </source>
</evidence>
<evidence type="ECO:0000313" key="2">
    <source>
        <dbReference type="EMBL" id="BBH90167.1"/>
    </source>
</evidence>
<evidence type="ECO:0000313" key="3">
    <source>
        <dbReference type="EMBL" id="BBH90232.1"/>
    </source>
</evidence>
<dbReference type="EMBL" id="AP019376">
    <property type="protein sequence ID" value="BBH90102.1"/>
    <property type="molecule type" value="Genomic_DNA"/>
</dbReference>
<name>A0A455SP53_9CHLR</name>